<evidence type="ECO:0000313" key="5">
    <source>
        <dbReference type="Proteomes" id="UP000231279"/>
    </source>
</evidence>
<protein>
    <recommendedName>
        <fullName evidence="3">CCHC-type domain-containing protein</fullName>
    </recommendedName>
</protein>
<dbReference type="Proteomes" id="UP000231279">
    <property type="component" value="Unassembled WGS sequence"/>
</dbReference>
<keyword evidence="1" id="KW-0479">Metal-binding</keyword>
<reference evidence="5" key="1">
    <citation type="journal article" date="2018" name="Gigascience">
        <title>Genome assembly of the Pink Ipe (Handroanthus impetiginosus, Bignoniaceae), a highly valued, ecologically keystone Neotropical timber forest tree.</title>
        <authorList>
            <person name="Silva-Junior O.B."/>
            <person name="Grattapaglia D."/>
            <person name="Novaes E."/>
            <person name="Collevatti R.G."/>
        </authorList>
    </citation>
    <scope>NUCLEOTIDE SEQUENCE [LARGE SCALE GENOMIC DNA]</scope>
    <source>
        <strain evidence="5">cv. UFG-1</strain>
    </source>
</reference>
<dbReference type="InterPro" id="IPR001878">
    <property type="entry name" value="Znf_CCHC"/>
</dbReference>
<evidence type="ECO:0000256" key="1">
    <source>
        <dbReference type="PROSITE-ProRule" id="PRU00047"/>
    </source>
</evidence>
<evidence type="ECO:0000256" key="2">
    <source>
        <dbReference type="SAM" id="MobiDB-lite"/>
    </source>
</evidence>
<dbReference type="SUPFAM" id="SSF57756">
    <property type="entry name" value="Retrovirus zinc finger-like domains"/>
    <property type="match status" value="1"/>
</dbReference>
<evidence type="ECO:0000313" key="4">
    <source>
        <dbReference type="EMBL" id="PIM97340.1"/>
    </source>
</evidence>
<dbReference type="SMART" id="SM00343">
    <property type="entry name" value="ZnF_C2HC"/>
    <property type="match status" value="1"/>
</dbReference>
<feature type="domain" description="CCHC-type" evidence="3">
    <location>
        <begin position="78"/>
        <end position="92"/>
    </location>
</feature>
<feature type="compositionally biased region" description="Basic residues" evidence="2">
    <location>
        <begin position="62"/>
        <end position="74"/>
    </location>
</feature>
<dbReference type="OrthoDB" id="1298798at2759"/>
<dbReference type="InterPro" id="IPR036875">
    <property type="entry name" value="Znf_CCHC_sf"/>
</dbReference>
<proteinExistence type="predicted"/>
<evidence type="ECO:0000259" key="3">
    <source>
        <dbReference type="PROSITE" id="PS50158"/>
    </source>
</evidence>
<accession>A0A2G9FWA4</accession>
<dbReference type="GO" id="GO:0008270">
    <property type="term" value="F:zinc ion binding"/>
    <property type="evidence" value="ECO:0007669"/>
    <property type="project" value="UniProtKB-KW"/>
</dbReference>
<keyword evidence="1" id="KW-0862">Zinc</keyword>
<dbReference type="AlphaFoldDB" id="A0A2G9FWA4"/>
<name>A0A2G9FWA4_9LAMI</name>
<gene>
    <name evidence="4" type="ORF">CDL12_30190</name>
</gene>
<dbReference type="PROSITE" id="PS50158">
    <property type="entry name" value="ZF_CCHC"/>
    <property type="match status" value="1"/>
</dbReference>
<dbReference type="Pfam" id="PF00098">
    <property type="entry name" value="zf-CCHC"/>
    <property type="match status" value="1"/>
</dbReference>
<keyword evidence="1" id="KW-0863">Zinc-finger</keyword>
<sequence>MTLKHQKGRLTLDDLMVNISIEEEYRNQAHSAPVEYQPRANLILGKKKNKVNQLNPNSKSINKVKPKTNKKPKANKPCWNCGQMGHWAKDCPLKKAKAKSESAGPAVVNMVVGETSEARSSRHAC</sequence>
<dbReference type="EMBL" id="NKXS01010061">
    <property type="protein sequence ID" value="PIM97340.1"/>
    <property type="molecule type" value="Genomic_DNA"/>
</dbReference>
<comment type="caution">
    <text evidence="4">The sequence shown here is derived from an EMBL/GenBank/DDBJ whole genome shotgun (WGS) entry which is preliminary data.</text>
</comment>
<keyword evidence="5" id="KW-1185">Reference proteome</keyword>
<dbReference type="Gene3D" id="4.10.60.10">
    <property type="entry name" value="Zinc finger, CCHC-type"/>
    <property type="match status" value="1"/>
</dbReference>
<feature type="region of interest" description="Disordered" evidence="2">
    <location>
        <begin position="52"/>
        <end position="77"/>
    </location>
</feature>
<organism evidence="4 5">
    <name type="scientific">Handroanthus impetiginosus</name>
    <dbReference type="NCBI Taxonomy" id="429701"/>
    <lineage>
        <taxon>Eukaryota</taxon>
        <taxon>Viridiplantae</taxon>
        <taxon>Streptophyta</taxon>
        <taxon>Embryophyta</taxon>
        <taxon>Tracheophyta</taxon>
        <taxon>Spermatophyta</taxon>
        <taxon>Magnoliopsida</taxon>
        <taxon>eudicotyledons</taxon>
        <taxon>Gunneridae</taxon>
        <taxon>Pentapetalae</taxon>
        <taxon>asterids</taxon>
        <taxon>lamiids</taxon>
        <taxon>Lamiales</taxon>
        <taxon>Bignoniaceae</taxon>
        <taxon>Crescentiina</taxon>
        <taxon>Tabebuia alliance</taxon>
        <taxon>Handroanthus</taxon>
    </lineage>
</organism>
<dbReference type="GO" id="GO:0003676">
    <property type="term" value="F:nucleic acid binding"/>
    <property type="evidence" value="ECO:0007669"/>
    <property type="project" value="InterPro"/>
</dbReference>